<accession>A0ABU1FJE0</accession>
<dbReference type="Gene3D" id="3.20.20.60">
    <property type="entry name" value="Phosphoenolpyruvate-binding domains"/>
    <property type="match status" value="1"/>
</dbReference>
<comment type="cofactor">
    <cofactor evidence="1">
        <name>Mg(2+)</name>
        <dbReference type="ChEBI" id="CHEBI:18420"/>
    </cofactor>
</comment>
<dbReference type="InterPro" id="IPR011206">
    <property type="entry name" value="Citrate_lyase_beta/mcl1/mcl2"/>
</dbReference>
<dbReference type="PIRSF" id="PIRSF015582">
    <property type="entry name" value="Cit_lyase_B"/>
    <property type="match status" value="1"/>
</dbReference>
<keyword evidence="2" id="KW-0479">Metal-binding</keyword>
<sequence>MSTQVTGTTGAVDAGRPAPAAPAAASVTTSTKVAPAIARSWLLVPGTADRLADRIRSSSADVVVVDLEDGVAPDRKGEARRALAAAVAELERAGIAERPWVRIADAASDEWRTDVALLRGRDLAAGVVLAKVETAAHVRRTLDGLGGAGSLPLVALVESALGVESALEIASAPGVTRLAFGSGDFRRDTGAADDPMALLYARSRLVSTSRAAGLPGPVDGPTVARDAAVLAEASRQAASVGLTGRLCLREEQVGAVHQAMSPSTSDIAWALGVLETIERSGIRDGSDLPRLARARGVCDAAEAFGLDLAVASATSAYAD</sequence>
<evidence type="ECO:0000256" key="3">
    <source>
        <dbReference type="ARBA" id="ARBA00022842"/>
    </source>
</evidence>
<proteinExistence type="predicted"/>
<evidence type="ECO:0000259" key="5">
    <source>
        <dbReference type="Pfam" id="PF03328"/>
    </source>
</evidence>
<evidence type="ECO:0000313" key="7">
    <source>
        <dbReference type="Proteomes" id="UP001260072"/>
    </source>
</evidence>
<dbReference type="GO" id="GO:0016829">
    <property type="term" value="F:lyase activity"/>
    <property type="evidence" value="ECO:0007669"/>
    <property type="project" value="UniProtKB-KW"/>
</dbReference>
<feature type="domain" description="HpcH/HpaI aldolase/citrate lyase" evidence="5">
    <location>
        <begin position="39"/>
        <end position="247"/>
    </location>
</feature>
<dbReference type="RefSeq" id="WP_310520464.1">
    <property type="nucleotide sequence ID" value="NZ_BAABBS010000002.1"/>
</dbReference>
<feature type="region of interest" description="Disordered" evidence="4">
    <location>
        <begin position="1"/>
        <end position="24"/>
    </location>
</feature>
<dbReference type="Pfam" id="PF03328">
    <property type="entry name" value="HpcH_HpaI"/>
    <property type="match status" value="1"/>
</dbReference>
<dbReference type="PANTHER" id="PTHR32308">
    <property type="entry name" value="LYASE BETA SUBUNIT, PUTATIVE (AFU_ORTHOLOGUE AFUA_4G13030)-RELATED"/>
    <property type="match status" value="1"/>
</dbReference>
<dbReference type="InterPro" id="IPR040442">
    <property type="entry name" value="Pyrv_kinase-like_dom_sf"/>
</dbReference>
<protein>
    <submittedName>
        <fullName evidence="6">Aldolase/citrate lyase family protein</fullName>
    </submittedName>
</protein>
<dbReference type="Proteomes" id="UP001260072">
    <property type="component" value="Unassembled WGS sequence"/>
</dbReference>
<dbReference type="SUPFAM" id="SSF51621">
    <property type="entry name" value="Phosphoenolpyruvate/pyruvate domain"/>
    <property type="match status" value="1"/>
</dbReference>
<keyword evidence="7" id="KW-1185">Reference proteome</keyword>
<gene>
    <name evidence="6" type="ORF">RH861_07355</name>
</gene>
<dbReference type="InterPro" id="IPR015813">
    <property type="entry name" value="Pyrv/PenolPyrv_kinase-like_dom"/>
</dbReference>
<evidence type="ECO:0000313" key="6">
    <source>
        <dbReference type="EMBL" id="MDR5691880.1"/>
    </source>
</evidence>
<reference evidence="7" key="1">
    <citation type="submission" date="2023-07" db="EMBL/GenBank/DDBJ databases">
        <title>Description of three actinobacteria isolated from air of manufacturing shop in a pharmaceutical factory.</title>
        <authorList>
            <person name="Zhang D.-F."/>
        </authorList>
    </citation>
    <scope>NUCLEOTIDE SEQUENCE [LARGE SCALE GENOMIC DNA]</scope>
    <source>
        <strain evidence="7">CCTCC AB 2011122</strain>
    </source>
</reference>
<dbReference type="PANTHER" id="PTHR32308:SF10">
    <property type="entry name" value="CITRATE LYASE SUBUNIT BETA"/>
    <property type="match status" value="1"/>
</dbReference>
<dbReference type="EMBL" id="JAVKGS010000002">
    <property type="protein sequence ID" value="MDR5691880.1"/>
    <property type="molecule type" value="Genomic_DNA"/>
</dbReference>
<evidence type="ECO:0000256" key="4">
    <source>
        <dbReference type="SAM" id="MobiDB-lite"/>
    </source>
</evidence>
<evidence type="ECO:0000256" key="2">
    <source>
        <dbReference type="ARBA" id="ARBA00022723"/>
    </source>
</evidence>
<evidence type="ECO:0000256" key="1">
    <source>
        <dbReference type="ARBA" id="ARBA00001946"/>
    </source>
</evidence>
<keyword evidence="6" id="KW-0456">Lyase</keyword>
<feature type="compositionally biased region" description="Low complexity" evidence="4">
    <location>
        <begin position="11"/>
        <end position="24"/>
    </location>
</feature>
<dbReference type="InterPro" id="IPR005000">
    <property type="entry name" value="Aldolase/citrate-lyase_domain"/>
</dbReference>
<name>A0ABU1FJE0_9MICO</name>
<keyword evidence="3" id="KW-0460">Magnesium</keyword>
<organism evidence="6 7">
    <name type="scientific">Agromyces indicus</name>
    <dbReference type="NCBI Taxonomy" id="758919"/>
    <lineage>
        <taxon>Bacteria</taxon>
        <taxon>Bacillati</taxon>
        <taxon>Actinomycetota</taxon>
        <taxon>Actinomycetes</taxon>
        <taxon>Micrococcales</taxon>
        <taxon>Microbacteriaceae</taxon>
        <taxon>Agromyces</taxon>
    </lineage>
</organism>
<comment type="caution">
    <text evidence="6">The sequence shown here is derived from an EMBL/GenBank/DDBJ whole genome shotgun (WGS) entry which is preliminary data.</text>
</comment>